<organism evidence="4 5">
    <name type="scientific">Streptomyces malaysiensis</name>
    <dbReference type="NCBI Taxonomy" id="92644"/>
    <lineage>
        <taxon>Bacteria</taxon>
        <taxon>Bacillati</taxon>
        <taxon>Actinomycetota</taxon>
        <taxon>Actinomycetes</taxon>
        <taxon>Kitasatosporales</taxon>
        <taxon>Streptomycetaceae</taxon>
        <taxon>Streptomyces</taxon>
        <taxon>Streptomyces violaceusniger group</taxon>
    </lineage>
</organism>
<evidence type="ECO:0000313" key="4">
    <source>
        <dbReference type="EMBL" id="NIY70074.1"/>
    </source>
</evidence>
<keyword evidence="2" id="KW-0812">Transmembrane</keyword>
<feature type="compositionally biased region" description="Pro residues" evidence="1">
    <location>
        <begin position="99"/>
        <end position="108"/>
    </location>
</feature>
<dbReference type="Pfam" id="PF26056">
    <property type="entry name" value="DUF8017"/>
    <property type="match status" value="1"/>
</dbReference>
<dbReference type="AlphaFoldDB" id="A0A7X6B125"/>
<gene>
    <name evidence="4" type="ORF">SMALB_8205</name>
</gene>
<dbReference type="Proteomes" id="UP000536624">
    <property type="component" value="Unassembled WGS sequence"/>
</dbReference>
<accession>A0A7X6B125</accession>
<evidence type="ECO:0000256" key="1">
    <source>
        <dbReference type="SAM" id="MobiDB-lite"/>
    </source>
</evidence>
<evidence type="ECO:0000313" key="5">
    <source>
        <dbReference type="Proteomes" id="UP000536624"/>
    </source>
</evidence>
<dbReference type="RefSeq" id="WP_167505077.1">
    <property type="nucleotide sequence ID" value="NZ_JAALLH010000002.1"/>
</dbReference>
<keyword evidence="2" id="KW-0472">Membrane</keyword>
<name>A0A7X6B125_STRMQ</name>
<feature type="compositionally biased region" description="Pro residues" evidence="1">
    <location>
        <begin position="48"/>
        <end position="59"/>
    </location>
</feature>
<sequence>MWPGQQPPGGEQNNPQGQNPYQQPGYQQPGYNQPNPYQQPGYQQPNPYQQPPQQPPPQQQPGQPQQPGYGPPQGPPGPPQGPPPGPPQGPPGQQWGAPSGPPGAPQPPRDNKKRTATIAIVAAIAVVAAAAITGALVLGKDDSDGGDESKGKDKTPAVTSSAPKSEEPTEDPAGGGADNPRAGGDAGDVKPVIPGWKPVVSAKRHNAFDVPPDWTVESPGLSTGFEDDKGKPLVVMSAPARFKKDYCSVKDKDGYTNKSHAAGAGSKGAQGAKSEASAAKIEAENWVFAAFDQHQTGTRKVTEAKKFTSAHGLKGYTSTATVTGVKKTDKCTTDGKSVTVTYTDTNGDFATWVLYSVKGTKEEVPESTIKKIMSSLRPMKSEVS</sequence>
<proteinExistence type="predicted"/>
<comment type="caution">
    <text evidence="4">The sequence shown here is derived from an EMBL/GenBank/DDBJ whole genome shotgun (WGS) entry which is preliminary data.</text>
</comment>
<dbReference type="EMBL" id="JAALLH010000002">
    <property type="protein sequence ID" value="NIY70074.1"/>
    <property type="molecule type" value="Genomic_DNA"/>
</dbReference>
<feature type="compositionally biased region" description="Pro residues" evidence="1">
    <location>
        <begin position="69"/>
        <end position="90"/>
    </location>
</feature>
<evidence type="ECO:0000256" key="2">
    <source>
        <dbReference type="SAM" id="Phobius"/>
    </source>
</evidence>
<evidence type="ECO:0000259" key="3">
    <source>
        <dbReference type="Pfam" id="PF26056"/>
    </source>
</evidence>
<feature type="region of interest" description="Disordered" evidence="1">
    <location>
        <begin position="138"/>
        <end position="192"/>
    </location>
</feature>
<feature type="transmembrane region" description="Helical" evidence="2">
    <location>
        <begin position="116"/>
        <end position="138"/>
    </location>
</feature>
<feature type="domain" description="DUF8017" evidence="3">
    <location>
        <begin position="189"/>
        <end position="380"/>
    </location>
</feature>
<protein>
    <submittedName>
        <fullName evidence="4">Membrane protein</fullName>
    </submittedName>
</protein>
<keyword evidence="2" id="KW-1133">Transmembrane helix</keyword>
<dbReference type="InterPro" id="IPR058330">
    <property type="entry name" value="DUF8017"/>
</dbReference>
<feature type="region of interest" description="Disordered" evidence="1">
    <location>
        <begin position="1"/>
        <end position="114"/>
    </location>
</feature>
<reference evidence="4 5" key="1">
    <citation type="submission" date="2020-02" db="EMBL/GenBank/DDBJ databases">
        <title>Streptomyces malaysiensis DSM14702 (JHCC583434, PFL_A843) Genome sequencing and assembly.</title>
        <authorList>
            <person name="Samborskyy M."/>
        </authorList>
    </citation>
    <scope>NUCLEOTIDE SEQUENCE [LARGE SCALE GENOMIC DNA]</scope>
    <source>
        <strain evidence="4 5">DSM 14702</strain>
    </source>
</reference>
<feature type="compositionally biased region" description="Basic and acidic residues" evidence="1">
    <location>
        <begin position="139"/>
        <end position="155"/>
    </location>
</feature>
<feature type="compositionally biased region" description="Low complexity" evidence="1">
    <location>
        <begin position="1"/>
        <end position="47"/>
    </location>
</feature>